<gene>
    <name evidence="2" type="ORF">METZ01_LOCUS464499</name>
</gene>
<evidence type="ECO:0008006" key="3">
    <source>
        <dbReference type="Google" id="ProtNLM"/>
    </source>
</evidence>
<name>A0A383AWT6_9ZZZZ</name>
<dbReference type="EMBL" id="UINC01195193">
    <property type="protein sequence ID" value="SVE11645.1"/>
    <property type="molecule type" value="Genomic_DNA"/>
</dbReference>
<feature type="non-terminal residue" evidence="2">
    <location>
        <position position="1"/>
    </location>
</feature>
<proteinExistence type="predicted"/>
<protein>
    <recommendedName>
        <fullName evidence="3">Flagellar protein FliL</fullName>
    </recommendedName>
</protein>
<evidence type="ECO:0000256" key="1">
    <source>
        <dbReference type="SAM" id="MobiDB-lite"/>
    </source>
</evidence>
<feature type="region of interest" description="Disordered" evidence="1">
    <location>
        <begin position="1"/>
        <end position="44"/>
    </location>
</feature>
<organism evidence="2">
    <name type="scientific">marine metagenome</name>
    <dbReference type="NCBI Taxonomy" id="408172"/>
    <lineage>
        <taxon>unclassified sequences</taxon>
        <taxon>metagenomes</taxon>
        <taxon>ecological metagenomes</taxon>
    </lineage>
</organism>
<dbReference type="AlphaFoldDB" id="A0A383AWT6"/>
<evidence type="ECO:0000313" key="2">
    <source>
        <dbReference type="EMBL" id="SVE11645.1"/>
    </source>
</evidence>
<feature type="compositionally biased region" description="Basic and acidic residues" evidence="1">
    <location>
        <begin position="14"/>
        <end position="29"/>
    </location>
</feature>
<sequence>DITEPEIDGTSSEKTQKDSEGKPDKEKVRPTGVLGGEEDTNSELSKELDNLKALGGIEVEGDLGPAIDPEETQVTLSSIMPVAFNSRDIRVLSFTITIETFDRPSAQVIREALPIYQKTTMNTVERFLKNKFYNDIFYVKEKLQRRLQTNFNAKMEGGQIKKVKFTEFVLK</sequence>
<accession>A0A383AWT6</accession>
<reference evidence="2" key="1">
    <citation type="submission" date="2018-05" db="EMBL/GenBank/DDBJ databases">
        <authorList>
            <person name="Lanie J.A."/>
            <person name="Ng W.-L."/>
            <person name="Kazmierczak K.M."/>
            <person name="Andrzejewski T.M."/>
            <person name="Davidsen T.M."/>
            <person name="Wayne K.J."/>
            <person name="Tettelin H."/>
            <person name="Glass J.I."/>
            <person name="Rusch D."/>
            <person name="Podicherti R."/>
            <person name="Tsui H.-C.T."/>
            <person name="Winkler M.E."/>
        </authorList>
    </citation>
    <scope>NUCLEOTIDE SEQUENCE</scope>
</reference>